<proteinExistence type="predicted"/>
<evidence type="ECO:0000313" key="2">
    <source>
        <dbReference type="EMBL" id="MCY6960124.1"/>
    </source>
</evidence>
<accession>A0ABT4DGH4</accession>
<reference evidence="2" key="1">
    <citation type="submission" date="2022-12" db="EMBL/GenBank/DDBJ databases">
        <title>Clostridium sp. nov., isolated from industrial wastewater.</title>
        <authorList>
            <person name="Jiayan W."/>
        </authorList>
    </citation>
    <scope>NUCLEOTIDE SEQUENCE</scope>
    <source>
        <strain evidence="2">ZC22-4</strain>
    </source>
</reference>
<sequence>MAIKNNHSNLNQHNNCSNSKQQNNSFNIIHENEFSNSKKYKNVEPLPESSRPRRDGPGGENGD</sequence>
<evidence type="ECO:0000256" key="1">
    <source>
        <dbReference type="SAM" id="MobiDB-lite"/>
    </source>
</evidence>
<dbReference type="Proteomes" id="UP001144612">
    <property type="component" value="Unassembled WGS sequence"/>
</dbReference>
<evidence type="ECO:0000313" key="3">
    <source>
        <dbReference type="Proteomes" id="UP001144612"/>
    </source>
</evidence>
<organism evidence="2 3">
    <name type="scientific">Clostridium brassicae</name>
    <dbReference type="NCBI Taxonomy" id="2999072"/>
    <lineage>
        <taxon>Bacteria</taxon>
        <taxon>Bacillati</taxon>
        <taxon>Bacillota</taxon>
        <taxon>Clostridia</taxon>
        <taxon>Eubacteriales</taxon>
        <taxon>Clostridiaceae</taxon>
        <taxon>Clostridium</taxon>
    </lineage>
</organism>
<feature type="compositionally biased region" description="Low complexity" evidence="1">
    <location>
        <begin position="1"/>
        <end position="27"/>
    </location>
</feature>
<feature type="region of interest" description="Disordered" evidence="1">
    <location>
        <begin position="1"/>
        <end position="63"/>
    </location>
</feature>
<keyword evidence="3" id="KW-1185">Reference proteome</keyword>
<comment type="caution">
    <text evidence="2">The sequence shown here is derived from an EMBL/GenBank/DDBJ whole genome shotgun (WGS) entry which is preliminary data.</text>
</comment>
<name>A0ABT4DGH4_9CLOT</name>
<dbReference type="EMBL" id="JAPQFJ010000020">
    <property type="protein sequence ID" value="MCY6960124.1"/>
    <property type="molecule type" value="Genomic_DNA"/>
</dbReference>
<protein>
    <submittedName>
        <fullName evidence="2">Uncharacterized protein</fullName>
    </submittedName>
</protein>
<gene>
    <name evidence="2" type="ORF">OW729_16010</name>
</gene>
<dbReference type="RefSeq" id="WP_268062561.1">
    <property type="nucleotide sequence ID" value="NZ_JAPQFJ010000020.1"/>
</dbReference>